<feature type="region of interest" description="Disordered" evidence="1">
    <location>
        <begin position="130"/>
        <end position="161"/>
    </location>
</feature>
<dbReference type="EMBL" id="JACVVK020000206">
    <property type="protein sequence ID" value="KAK7484666.1"/>
    <property type="molecule type" value="Genomic_DNA"/>
</dbReference>
<keyword evidence="3" id="KW-1185">Reference proteome</keyword>
<proteinExistence type="predicted"/>
<feature type="compositionally biased region" description="Polar residues" evidence="1">
    <location>
        <begin position="65"/>
        <end position="76"/>
    </location>
</feature>
<evidence type="ECO:0000313" key="2">
    <source>
        <dbReference type="EMBL" id="KAK7484666.1"/>
    </source>
</evidence>
<reference evidence="2 3" key="1">
    <citation type="journal article" date="2023" name="Sci. Data">
        <title>Genome assembly of the Korean intertidal mud-creeper Batillaria attramentaria.</title>
        <authorList>
            <person name="Patra A.K."/>
            <person name="Ho P.T."/>
            <person name="Jun S."/>
            <person name="Lee S.J."/>
            <person name="Kim Y."/>
            <person name="Won Y.J."/>
        </authorList>
    </citation>
    <scope>NUCLEOTIDE SEQUENCE [LARGE SCALE GENOMIC DNA]</scope>
    <source>
        <strain evidence="2">Wonlab-2016</strain>
    </source>
</reference>
<feature type="region of interest" description="Disordered" evidence="1">
    <location>
        <begin position="57"/>
        <end position="79"/>
    </location>
</feature>
<gene>
    <name evidence="2" type="ORF">BaRGS_00024074</name>
</gene>
<dbReference type="Proteomes" id="UP001519460">
    <property type="component" value="Unassembled WGS sequence"/>
</dbReference>
<dbReference type="AlphaFoldDB" id="A0ABD0KC58"/>
<sequence>MLTRQGASELTDIPVMIPSPPRRTGLCLADRTSKRQNTCTLKKMGVLMANPGCGSTCARQKRTHTTSPASPANRTMRQGHRASVKWTLCRDEHPLLQESVLRHFSVCTVTQSVSMVCPWDCDQDSRWNMSSRLKPGHKARRSPASVSASTQTASPTRGQRLHSEDIHKAHWFVYASLDWTNILTALGRNQKKIATIPGQRTELIP</sequence>
<name>A0ABD0KC58_9CAEN</name>
<protein>
    <submittedName>
        <fullName evidence="2">Uncharacterized protein</fullName>
    </submittedName>
</protein>
<organism evidence="2 3">
    <name type="scientific">Batillaria attramentaria</name>
    <dbReference type="NCBI Taxonomy" id="370345"/>
    <lineage>
        <taxon>Eukaryota</taxon>
        <taxon>Metazoa</taxon>
        <taxon>Spiralia</taxon>
        <taxon>Lophotrochozoa</taxon>
        <taxon>Mollusca</taxon>
        <taxon>Gastropoda</taxon>
        <taxon>Caenogastropoda</taxon>
        <taxon>Sorbeoconcha</taxon>
        <taxon>Cerithioidea</taxon>
        <taxon>Batillariidae</taxon>
        <taxon>Batillaria</taxon>
    </lineage>
</organism>
<accession>A0ABD0KC58</accession>
<feature type="compositionally biased region" description="Polar residues" evidence="1">
    <location>
        <begin position="144"/>
        <end position="157"/>
    </location>
</feature>
<evidence type="ECO:0000256" key="1">
    <source>
        <dbReference type="SAM" id="MobiDB-lite"/>
    </source>
</evidence>
<evidence type="ECO:0000313" key="3">
    <source>
        <dbReference type="Proteomes" id="UP001519460"/>
    </source>
</evidence>
<comment type="caution">
    <text evidence="2">The sequence shown here is derived from an EMBL/GenBank/DDBJ whole genome shotgun (WGS) entry which is preliminary data.</text>
</comment>